<dbReference type="InterPro" id="IPR000001">
    <property type="entry name" value="Kringle"/>
</dbReference>
<dbReference type="PANTHER" id="PTHR24261:SF7">
    <property type="entry name" value="KRINGLE DOMAIN-CONTAINING PROTEIN"/>
    <property type="match status" value="1"/>
</dbReference>
<protein>
    <recommendedName>
        <fullName evidence="4">Kringle domain-containing protein</fullName>
    </recommendedName>
</protein>
<dbReference type="PANTHER" id="PTHR24261">
    <property type="entry name" value="PLASMINOGEN-RELATED"/>
    <property type="match status" value="1"/>
</dbReference>
<dbReference type="InterPro" id="IPR013806">
    <property type="entry name" value="Kringle-like"/>
</dbReference>
<dbReference type="SUPFAM" id="SSF49785">
    <property type="entry name" value="Galactose-binding domain-like"/>
    <property type="match status" value="1"/>
</dbReference>
<evidence type="ECO:0000313" key="6">
    <source>
        <dbReference type="Proteomes" id="UP000751190"/>
    </source>
</evidence>
<dbReference type="SUPFAM" id="SSF57440">
    <property type="entry name" value="Kringle-like"/>
    <property type="match status" value="1"/>
</dbReference>
<accession>A0A8J6CDI1</accession>
<dbReference type="InterPro" id="IPR008979">
    <property type="entry name" value="Galactose-bd-like_sf"/>
</dbReference>
<dbReference type="Proteomes" id="UP000751190">
    <property type="component" value="Unassembled WGS sequence"/>
</dbReference>
<feature type="region of interest" description="Disordered" evidence="3">
    <location>
        <begin position="782"/>
        <end position="812"/>
    </location>
</feature>
<proteinExistence type="predicted"/>
<evidence type="ECO:0000259" key="4">
    <source>
        <dbReference type="PROSITE" id="PS50070"/>
    </source>
</evidence>
<feature type="compositionally biased region" description="Low complexity" evidence="3">
    <location>
        <begin position="961"/>
        <end position="971"/>
    </location>
</feature>
<dbReference type="AlphaFoldDB" id="A0A8J6CDI1"/>
<feature type="region of interest" description="Disordered" evidence="3">
    <location>
        <begin position="436"/>
        <end position="459"/>
    </location>
</feature>
<dbReference type="EMBL" id="JAGTXO010000004">
    <property type="protein sequence ID" value="KAG8468609.1"/>
    <property type="molecule type" value="Genomic_DNA"/>
</dbReference>
<reference evidence="5" key="1">
    <citation type="submission" date="2021-05" db="EMBL/GenBank/DDBJ databases">
        <title>The genome of the haptophyte Pavlova lutheri (Diacronema luteri, Pavlovales) - a model for lipid biosynthesis in eukaryotic algae.</title>
        <authorList>
            <person name="Hulatt C.J."/>
            <person name="Posewitz M.C."/>
        </authorList>
    </citation>
    <scope>NUCLEOTIDE SEQUENCE</scope>
    <source>
        <strain evidence="5">NIVA-4/92</strain>
    </source>
</reference>
<feature type="region of interest" description="Disordered" evidence="3">
    <location>
        <begin position="363"/>
        <end position="396"/>
    </location>
</feature>
<dbReference type="OrthoDB" id="272018at2759"/>
<name>A0A8J6CDI1_DIALT</name>
<organism evidence="5 6">
    <name type="scientific">Diacronema lutheri</name>
    <name type="common">Unicellular marine alga</name>
    <name type="synonym">Monochrysis lutheri</name>
    <dbReference type="NCBI Taxonomy" id="2081491"/>
    <lineage>
        <taxon>Eukaryota</taxon>
        <taxon>Haptista</taxon>
        <taxon>Haptophyta</taxon>
        <taxon>Pavlovophyceae</taxon>
        <taxon>Pavlovales</taxon>
        <taxon>Pavlovaceae</taxon>
        <taxon>Diacronema</taxon>
    </lineage>
</organism>
<comment type="caution">
    <text evidence="5">The sequence shown here is derived from an EMBL/GenBank/DDBJ whole genome shotgun (WGS) entry which is preliminary data.</text>
</comment>
<dbReference type="Gene3D" id="2.60.120.260">
    <property type="entry name" value="Galactose-binding domain-like"/>
    <property type="match status" value="1"/>
</dbReference>
<gene>
    <name evidence="5" type="ORF">KFE25_013692</name>
</gene>
<keyword evidence="6" id="KW-1185">Reference proteome</keyword>
<dbReference type="SMART" id="SM00130">
    <property type="entry name" value="KR"/>
    <property type="match status" value="1"/>
</dbReference>
<evidence type="ECO:0000256" key="1">
    <source>
        <dbReference type="ARBA" id="ARBA00022572"/>
    </source>
</evidence>
<feature type="compositionally biased region" description="Pro residues" evidence="3">
    <location>
        <begin position="782"/>
        <end position="808"/>
    </location>
</feature>
<dbReference type="Pfam" id="PF00051">
    <property type="entry name" value="Kringle"/>
    <property type="match status" value="1"/>
</dbReference>
<dbReference type="GO" id="GO:0004175">
    <property type="term" value="F:endopeptidase activity"/>
    <property type="evidence" value="ECO:0007669"/>
    <property type="project" value="TreeGrafter"/>
</dbReference>
<evidence type="ECO:0000313" key="5">
    <source>
        <dbReference type="EMBL" id="KAG8468609.1"/>
    </source>
</evidence>
<keyword evidence="1" id="KW-0420">Kringle</keyword>
<feature type="compositionally biased region" description="Basic and acidic residues" evidence="3">
    <location>
        <begin position="436"/>
        <end position="451"/>
    </location>
</feature>
<dbReference type="InterPro" id="IPR050759">
    <property type="entry name" value="Serine_protease_kringle"/>
</dbReference>
<dbReference type="CDD" id="cd00108">
    <property type="entry name" value="KR"/>
    <property type="match status" value="1"/>
</dbReference>
<feature type="region of interest" description="Disordered" evidence="3">
    <location>
        <begin position="961"/>
        <end position="1009"/>
    </location>
</feature>
<evidence type="ECO:0000256" key="2">
    <source>
        <dbReference type="ARBA" id="ARBA00023157"/>
    </source>
</evidence>
<evidence type="ECO:0000256" key="3">
    <source>
        <dbReference type="SAM" id="MobiDB-lite"/>
    </source>
</evidence>
<dbReference type="GO" id="GO:0005102">
    <property type="term" value="F:signaling receptor binding"/>
    <property type="evidence" value="ECO:0007669"/>
    <property type="project" value="TreeGrafter"/>
</dbReference>
<sequence>MVREPARQDLEALLPRAAPALWRRRASVCCFCCLLTIALVVWAAHAALDDALLLVCLGLRVESVRVDSLCDNPMRIRAVVETSSASRLRVSFSDLRLGVALGSASRAGLTVRVVGTHAISLGERVHDLEVLVSLNEEAQVEGMLQVLVDSVLCAAIPDSPERAANCSSELAAMAESADIRIAVGVGARVPLLGPVALPVGVRVDRSLKLDAQARLKMHDAVASLRRRARCAGGGETLQVRALEGFSIGDVVFEGFKVPELSAERTRADVSVALRVNGSIHVRVPPLALRVCARDDDGDDDGDDDDGALSTLRSMPSFNRALANTSAPTSGCIGTLSTQPFTLGNGEPTIIGASGVVTYGYGAGDGDGPSARERERARSHAAARPAERAHRRGGAADAASAELSDMLSPLHFAELVSRGRSVRVRGASDAEALEAARRLGDESTDDAAHEAARGALRSVQGREDAPVAGSRCLLQRVLQAVSLEIPLRRLLPPAVHAIVKDAAAAGSCLIGVSMAYGINRTEQSAVDAQLDSGLIMQDCVLFLSHVVEDSNAMNAGAGGAAAGVPQTQEDEMRAALGDAAERLARGAVRFDEVPPRAPDEGAGGACRVAHGVTHAPGTWRPRRVPSLVACELACLAEPGCAAVDYEGDSVPDGAGKCSLWTRAPLSVGPARALGRCLRLVRAAERGANGARVSDGAEGANGADGGADGANGADSPAAAPYWRVQMLEQLSMVTCHARCAHAAGCVTAEYWAASPVPLNCALWFAGGEQPRAMLPAPPPLLAPRAPPLLPPSAPPAPPPAPPAPPPPPPPRCEDGVHDLALFRPVRASSSQFSTSAAAAHVVDADGDSQWITGSVSAADLTIEFESWSLVRRVVVRWAEVGGASWVDSGEVCYSVELGEPGAHTVVATVRSTGSGVDTTVLPPDAAGRSMRLAFSRPSRTGFAIWAVEALGCAYPGAHAPHAPRARAALRPAHTSPPPAQPPVPSSAPPALDATAPSAPTAERAPPGAPVDAAECYTRKDLADYRGRVNRTVGGLACQSWSSQQPHEHNFTPARYPGGGLGDHNSCRAVGSAWAWCFTLVERPSWQYCRVGPRQQRCPPVRR</sequence>
<feature type="compositionally biased region" description="Pro residues" evidence="3">
    <location>
        <begin position="972"/>
        <end position="985"/>
    </location>
</feature>
<dbReference type="InterPro" id="IPR038178">
    <property type="entry name" value="Kringle_sf"/>
</dbReference>
<dbReference type="PROSITE" id="PS50070">
    <property type="entry name" value="KRINGLE_2"/>
    <property type="match status" value="1"/>
</dbReference>
<keyword evidence="2" id="KW-1015">Disulfide bond</keyword>
<dbReference type="Gene3D" id="2.40.20.10">
    <property type="entry name" value="Plasminogen Kringle 4"/>
    <property type="match status" value="1"/>
</dbReference>
<dbReference type="GO" id="GO:0005615">
    <property type="term" value="C:extracellular space"/>
    <property type="evidence" value="ECO:0007669"/>
    <property type="project" value="TreeGrafter"/>
</dbReference>
<feature type="domain" description="Kringle" evidence="4">
    <location>
        <begin position="1021"/>
        <end position="1095"/>
    </location>
</feature>
<feature type="region of interest" description="Disordered" evidence="3">
    <location>
        <begin position="687"/>
        <end position="712"/>
    </location>
</feature>